<dbReference type="Proteomes" id="UP000219612">
    <property type="component" value="Unassembled WGS sequence"/>
</dbReference>
<evidence type="ECO:0000313" key="3">
    <source>
        <dbReference type="EMBL" id="SNY44770.1"/>
    </source>
</evidence>
<name>A0A285I9Z8_9ACTN</name>
<evidence type="ECO:0000256" key="1">
    <source>
        <dbReference type="SAM" id="MobiDB-lite"/>
    </source>
</evidence>
<dbReference type="EMBL" id="OBDY01000007">
    <property type="protein sequence ID" value="SNY44770.1"/>
    <property type="molecule type" value="Genomic_DNA"/>
</dbReference>
<evidence type="ECO:0000256" key="2">
    <source>
        <dbReference type="SAM" id="Phobius"/>
    </source>
</evidence>
<sequence length="301" mass="30327">MTEDLRALLRDDLNAERPPPLGDVVGAALRDGKRIRRGRRRLAVGGGAAAVVGVLAGVVVVGGALTSPAAAPGELGGVAAAPVPDVGVVPGRRVTPTVTAPMQGGAAKVTAPGFPPPSVPISPTVAASPGHTRTLAIPSGTLRPAEKQKEATPAAMAYLLTQLLPSAQTSSYAVVPGGELGVRVFIDDKLGPGNVQLTVARGDAGTPRPARGEMAKVTIVTYAVECGRAMSVTAEWPDGTTVRIDVDSCPPPGGSRGLPALVADPEAAARIAADPRWGVTMDASLVDIGGQRYPRLPGLAG</sequence>
<keyword evidence="4" id="KW-1185">Reference proteome</keyword>
<feature type="transmembrane region" description="Helical" evidence="2">
    <location>
        <begin position="42"/>
        <end position="65"/>
    </location>
</feature>
<organism evidence="3 4">
    <name type="scientific">Paractinoplanes atraurantiacus</name>
    <dbReference type="NCBI Taxonomy" id="1036182"/>
    <lineage>
        <taxon>Bacteria</taxon>
        <taxon>Bacillati</taxon>
        <taxon>Actinomycetota</taxon>
        <taxon>Actinomycetes</taxon>
        <taxon>Micromonosporales</taxon>
        <taxon>Micromonosporaceae</taxon>
        <taxon>Paractinoplanes</taxon>
    </lineage>
</organism>
<gene>
    <name evidence="3" type="ORF">SAMN05421748_107120</name>
</gene>
<evidence type="ECO:0000313" key="4">
    <source>
        <dbReference type="Proteomes" id="UP000219612"/>
    </source>
</evidence>
<keyword evidence="2" id="KW-0812">Transmembrane</keyword>
<keyword evidence="2" id="KW-0472">Membrane</keyword>
<accession>A0A285I9Z8</accession>
<protein>
    <submittedName>
        <fullName evidence="3">Uncharacterized protein</fullName>
    </submittedName>
</protein>
<dbReference type="OrthoDB" id="3361298at2"/>
<reference evidence="4" key="1">
    <citation type="submission" date="2017-09" db="EMBL/GenBank/DDBJ databases">
        <authorList>
            <person name="Varghese N."/>
            <person name="Submissions S."/>
        </authorList>
    </citation>
    <scope>NUCLEOTIDE SEQUENCE [LARGE SCALE GENOMIC DNA]</scope>
    <source>
        <strain evidence="4">CGMCC 4.6857</strain>
    </source>
</reference>
<keyword evidence="2" id="KW-1133">Transmembrane helix</keyword>
<feature type="region of interest" description="Disordered" evidence="1">
    <location>
        <begin position="122"/>
        <end position="145"/>
    </location>
</feature>
<dbReference type="AlphaFoldDB" id="A0A285I9Z8"/>
<dbReference type="RefSeq" id="WP_097321309.1">
    <property type="nucleotide sequence ID" value="NZ_OBDY01000007.1"/>
</dbReference>
<proteinExistence type="predicted"/>